<dbReference type="InterPro" id="IPR036097">
    <property type="entry name" value="HisK_dim/P_sf"/>
</dbReference>
<dbReference type="EC" id="2.7.13.3" evidence="3"/>
<evidence type="ECO:0000259" key="18">
    <source>
        <dbReference type="PROSITE" id="PS50109"/>
    </source>
</evidence>
<dbReference type="SUPFAM" id="SSF47384">
    <property type="entry name" value="Homodimeric domain of signal transducing histidine kinase"/>
    <property type="match status" value="1"/>
</dbReference>
<dbReference type="PROSITE" id="PS50885">
    <property type="entry name" value="HAMP"/>
    <property type="match status" value="1"/>
</dbReference>
<comment type="function">
    <text evidence="15">Member of the two-component regulatory system HssS/HssR involved in intracellular heme homeostasis and tempering of staphylococcal virulence. HssS functions as a heme sensor histidine kinase which is autophosphorylated at a histidine residue and transfers its phosphate group to an aspartate residue of HssR. HssR/HssS activates the expression of hrtAB, an efflux pump, in response to extracellular heme, hemin, hemoglobin or blood.</text>
</comment>
<dbReference type="EMBL" id="JANIPJ010000019">
    <property type="protein sequence ID" value="MCR2806777.1"/>
    <property type="molecule type" value="Genomic_DNA"/>
</dbReference>
<dbReference type="InterPro" id="IPR036890">
    <property type="entry name" value="HATPase_C_sf"/>
</dbReference>
<keyword evidence="6" id="KW-0808">Transferase</keyword>
<dbReference type="Pfam" id="PF00672">
    <property type="entry name" value="HAMP"/>
    <property type="match status" value="1"/>
</dbReference>
<dbReference type="Gene3D" id="6.10.340.10">
    <property type="match status" value="1"/>
</dbReference>
<evidence type="ECO:0000256" key="11">
    <source>
        <dbReference type="ARBA" id="ARBA00022989"/>
    </source>
</evidence>
<protein>
    <recommendedName>
        <fullName evidence="16">Heme sensor protein HssS</fullName>
        <ecNumber evidence="3">2.7.13.3</ecNumber>
    </recommendedName>
</protein>
<feature type="transmembrane region" description="Helical" evidence="17">
    <location>
        <begin position="185"/>
        <end position="208"/>
    </location>
</feature>
<evidence type="ECO:0000256" key="8">
    <source>
        <dbReference type="ARBA" id="ARBA00022741"/>
    </source>
</evidence>
<evidence type="ECO:0000256" key="17">
    <source>
        <dbReference type="SAM" id="Phobius"/>
    </source>
</evidence>
<evidence type="ECO:0000313" key="21">
    <source>
        <dbReference type="Proteomes" id="UP001141950"/>
    </source>
</evidence>
<dbReference type="Pfam" id="PF00512">
    <property type="entry name" value="HisKA"/>
    <property type="match status" value="1"/>
</dbReference>
<dbReference type="SMART" id="SM00388">
    <property type="entry name" value="HisKA"/>
    <property type="match status" value="1"/>
</dbReference>
<dbReference type="InterPro" id="IPR003660">
    <property type="entry name" value="HAMP_dom"/>
</dbReference>
<dbReference type="PANTHER" id="PTHR45528:SF11">
    <property type="entry name" value="HISTIDINE KINASE"/>
    <property type="match status" value="1"/>
</dbReference>
<dbReference type="Proteomes" id="UP001141950">
    <property type="component" value="Unassembled WGS sequence"/>
</dbReference>
<dbReference type="CDD" id="cd00075">
    <property type="entry name" value="HATPase"/>
    <property type="match status" value="1"/>
</dbReference>
<dbReference type="FunFam" id="3.30.565.10:FF:000006">
    <property type="entry name" value="Sensor histidine kinase WalK"/>
    <property type="match status" value="1"/>
</dbReference>
<keyword evidence="7 17" id="KW-0812">Transmembrane</keyword>
<evidence type="ECO:0000256" key="5">
    <source>
        <dbReference type="ARBA" id="ARBA00022553"/>
    </source>
</evidence>
<dbReference type="PANTHER" id="PTHR45528">
    <property type="entry name" value="SENSOR HISTIDINE KINASE CPXA"/>
    <property type="match status" value="1"/>
</dbReference>
<keyword evidence="10" id="KW-0067">ATP-binding</keyword>
<dbReference type="CDD" id="cd06225">
    <property type="entry name" value="HAMP"/>
    <property type="match status" value="1"/>
</dbReference>
<evidence type="ECO:0000256" key="9">
    <source>
        <dbReference type="ARBA" id="ARBA00022777"/>
    </source>
</evidence>
<dbReference type="GO" id="GO:0000155">
    <property type="term" value="F:phosphorelay sensor kinase activity"/>
    <property type="evidence" value="ECO:0007669"/>
    <property type="project" value="InterPro"/>
</dbReference>
<feature type="domain" description="Histidine kinase" evidence="18">
    <location>
        <begin position="269"/>
        <end position="485"/>
    </location>
</feature>
<name>A0A9X2MUY1_9BACL</name>
<feature type="transmembrane region" description="Helical" evidence="17">
    <location>
        <begin position="33"/>
        <end position="51"/>
    </location>
</feature>
<comment type="catalytic activity">
    <reaction evidence="1">
        <text>ATP + protein L-histidine = ADP + protein N-phospho-L-histidine.</text>
        <dbReference type="EC" id="2.7.13.3"/>
    </reaction>
</comment>
<dbReference type="InterPro" id="IPR050398">
    <property type="entry name" value="HssS/ArlS-like"/>
</dbReference>
<comment type="subcellular location">
    <subcellularLocation>
        <location evidence="2">Cell membrane</location>
        <topology evidence="2">Multi-pass membrane protein</topology>
    </subcellularLocation>
</comment>
<evidence type="ECO:0000256" key="15">
    <source>
        <dbReference type="ARBA" id="ARBA00037219"/>
    </source>
</evidence>
<comment type="caution">
    <text evidence="20">The sequence shown here is derived from an EMBL/GenBank/DDBJ whole genome shotgun (WGS) entry which is preliminary data.</text>
</comment>
<dbReference type="InterPro" id="IPR004358">
    <property type="entry name" value="Sig_transdc_His_kin-like_C"/>
</dbReference>
<keyword evidence="14 17" id="KW-0472">Membrane</keyword>
<gene>
    <name evidence="20" type="ORF">NQZ67_23110</name>
</gene>
<dbReference type="Pfam" id="PF02518">
    <property type="entry name" value="HATPase_c"/>
    <property type="match status" value="1"/>
</dbReference>
<dbReference type="PRINTS" id="PR00344">
    <property type="entry name" value="BCTRLSENSOR"/>
</dbReference>
<dbReference type="CDD" id="cd00082">
    <property type="entry name" value="HisKA"/>
    <property type="match status" value="1"/>
</dbReference>
<dbReference type="InterPro" id="IPR003661">
    <property type="entry name" value="HisK_dim/P_dom"/>
</dbReference>
<evidence type="ECO:0000256" key="1">
    <source>
        <dbReference type="ARBA" id="ARBA00000085"/>
    </source>
</evidence>
<keyword evidence="13" id="KW-0843">Virulence</keyword>
<dbReference type="Gene3D" id="3.30.565.10">
    <property type="entry name" value="Histidine kinase-like ATPase, C-terminal domain"/>
    <property type="match status" value="1"/>
</dbReference>
<keyword evidence="21" id="KW-1185">Reference proteome</keyword>
<feature type="domain" description="HAMP" evidence="19">
    <location>
        <begin position="209"/>
        <end position="261"/>
    </location>
</feature>
<dbReference type="FunFam" id="1.10.287.130:FF:000001">
    <property type="entry name" value="Two-component sensor histidine kinase"/>
    <property type="match status" value="1"/>
</dbReference>
<evidence type="ECO:0000256" key="12">
    <source>
        <dbReference type="ARBA" id="ARBA00023012"/>
    </source>
</evidence>
<evidence type="ECO:0000256" key="2">
    <source>
        <dbReference type="ARBA" id="ARBA00004651"/>
    </source>
</evidence>
<accession>A0A9X2MUY1</accession>
<dbReference type="SMART" id="SM00387">
    <property type="entry name" value="HATPase_c"/>
    <property type="match status" value="1"/>
</dbReference>
<evidence type="ECO:0000256" key="14">
    <source>
        <dbReference type="ARBA" id="ARBA00023136"/>
    </source>
</evidence>
<dbReference type="PROSITE" id="PS50109">
    <property type="entry name" value="HIS_KIN"/>
    <property type="match status" value="1"/>
</dbReference>
<dbReference type="SUPFAM" id="SSF55874">
    <property type="entry name" value="ATPase domain of HSP90 chaperone/DNA topoisomerase II/histidine kinase"/>
    <property type="match status" value="1"/>
</dbReference>
<organism evidence="20 21">
    <name type="scientific">Paenibacillus soyae</name>
    <dbReference type="NCBI Taxonomy" id="2969249"/>
    <lineage>
        <taxon>Bacteria</taxon>
        <taxon>Bacillati</taxon>
        <taxon>Bacillota</taxon>
        <taxon>Bacilli</taxon>
        <taxon>Bacillales</taxon>
        <taxon>Paenibacillaceae</taxon>
        <taxon>Paenibacillus</taxon>
    </lineage>
</organism>
<keyword evidence="11 17" id="KW-1133">Transmembrane helix</keyword>
<dbReference type="SUPFAM" id="SSF158472">
    <property type="entry name" value="HAMP domain-like"/>
    <property type="match status" value="1"/>
</dbReference>
<evidence type="ECO:0000256" key="16">
    <source>
        <dbReference type="ARBA" id="ARBA00040841"/>
    </source>
</evidence>
<dbReference type="GO" id="GO:0005886">
    <property type="term" value="C:plasma membrane"/>
    <property type="evidence" value="ECO:0007669"/>
    <property type="project" value="UniProtKB-SubCell"/>
</dbReference>
<dbReference type="InterPro" id="IPR003594">
    <property type="entry name" value="HATPase_dom"/>
</dbReference>
<keyword evidence="4" id="KW-1003">Cell membrane</keyword>
<dbReference type="RefSeq" id="WP_257450574.1">
    <property type="nucleotide sequence ID" value="NZ_JANIPJ010000019.1"/>
</dbReference>
<dbReference type="SMART" id="SM00304">
    <property type="entry name" value="HAMP"/>
    <property type="match status" value="1"/>
</dbReference>
<evidence type="ECO:0000256" key="3">
    <source>
        <dbReference type="ARBA" id="ARBA00012438"/>
    </source>
</evidence>
<keyword evidence="12" id="KW-0902">Two-component regulatory system</keyword>
<dbReference type="Gene3D" id="1.10.287.130">
    <property type="match status" value="1"/>
</dbReference>
<keyword evidence="9 20" id="KW-0418">Kinase</keyword>
<keyword evidence="8" id="KW-0547">Nucleotide-binding</keyword>
<evidence type="ECO:0000256" key="4">
    <source>
        <dbReference type="ARBA" id="ARBA00022475"/>
    </source>
</evidence>
<sequence length="485" mass="53076">MIRVLRTRWRQAGWRNWLPAGGFPLFRSLYSRIMATFLIVVVISIGLSYWLTSALFQQQSRGSMMQEIDSTFGIIEQLHEVSDPASLESFLKEVAGAHHISIAAVNQERDFITAGQNADMLQARLAEAPELPAVLSGSVARVAVRGEAVEGSFPPPPAIGRLVSLGSESWAMFVLPERFPANSNFVWTAVTLLLTLLAIGSILIVIAARYLVRPIKQLNEAAVSMAAGNFAIRLAAHRRDELGKLAESMNAMALSLSRLETMRQDFVANVSHELQSPLTSINGFAEALRSDDVTAHDRDRYVGIIQQESSRLSKLCENLLKLSSLDSQHHPYYPAAFRLDKQLRRLVLACEPAWQSKAISIELVLEPLTVKGDEDLLSGVWSNLLTNSIKFTPASGEIRVTLAQRGDTAVVEVADSGVGVAEVDRERIFERFYKADPSRNRNAGGSGLGLSIARKIVELHGGTIRLDDSPPDAPGAKFTVALPMG</sequence>
<dbReference type="GO" id="GO:0005524">
    <property type="term" value="F:ATP binding"/>
    <property type="evidence" value="ECO:0007669"/>
    <property type="project" value="UniProtKB-KW"/>
</dbReference>
<reference evidence="20" key="1">
    <citation type="submission" date="2022-08" db="EMBL/GenBank/DDBJ databases">
        <title>The genomic sequence of strain Paenibacillus sp. SCIV0701.</title>
        <authorList>
            <person name="Zhao H."/>
        </authorList>
    </citation>
    <scope>NUCLEOTIDE SEQUENCE</scope>
    <source>
        <strain evidence="20">SCIV0701</strain>
    </source>
</reference>
<evidence type="ECO:0000256" key="10">
    <source>
        <dbReference type="ARBA" id="ARBA00022840"/>
    </source>
</evidence>
<evidence type="ECO:0000259" key="19">
    <source>
        <dbReference type="PROSITE" id="PS50885"/>
    </source>
</evidence>
<proteinExistence type="predicted"/>
<dbReference type="AlphaFoldDB" id="A0A9X2MUY1"/>
<evidence type="ECO:0000256" key="7">
    <source>
        <dbReference type="ARBA" id="ARBA00022692"/>
    </source>
</evidence>
<keyword evidence="5" id="KW-0597">Phosphoprotein</keyword>
<evidence type="ECO:0000256" key="6">
    <source>
        <dbReference type="ARBA" id="ARBA00022679"/>
    </source>
</evidence>
<evidence type="ECO:0000256" key="13">
    <source>
        <dbReference type="ARBA" id="ARBA00023026"/>
    </source>
</evidence>
<evidence type="ECO:0000313" key="20">
    <source>
        <dbReference type="EMBL" id="MCR2806777.1"/>
    </source>
</evidence>
<dbReference type="InterPro" id="IPR005467">
    <property type="entry name" value="His_kinase_dom"/>
</dbReference>